<organism evidence="1 2">
    <name type="scientific">Brevibacillus laterosporus LMG 15441</name>
    <dbReference type="NCBI Taxonomy" id="1042163"/>
    <lineage>
        <taxon>Bacteria</taxon>
        <taxon>Bacillati</taxon>
        <taxon>Bacillota</taxon>
        <taxon>Bacilli</taxon>
        <taxon>Bacillales</taxon>
        <taxon>Paenibacillaceae</taxon>
        <taxon>Brevibacillus</taxon>
    </lineage>
</organism>
<keyword evidence="2" id="KW-1185">Reference proteome</keyword>
<gene>
    <name evidence="1" type="ORF">BRLA_c007260</name>
</gene>
<protein>
    <recommendedName>
        <fullName evidence="3">YrzI family small protein</fullName>
    </recommendedName>
</protein>
<dbReference type="KEGG" id="blr:BRLA_c007260"/>
<reference evidence="1 2" key="1">
    <citation type="journal article" date="2011" name="J. Bacteriol.">
        <title>Genome sequence of Brevibacillus laterosporus LMG 15441, a pathogen of invertebrates.</title>
        <authorList>
            <person name="Djukic M."/>
            <person name="Poehlein A."/>
            <person name="Thurmer A."/>
            <person name="Daniel R."/>
        </authorList>
    </citation>
    <scope>NUCLEOTIDE SEQUENCE [LARGE SCALE GENOMIC DNA]</scope>
    <source>
        <strain evidence="1 2">LMG 15441</strain>
    </source>
</reference>
<dbReference type="RefSeq" id="WP_003335424.1">
    <property type="nucleotide sequence ID" value="NZ_CP007806.1"/>
</dbReference>
<proteinExistence type="predicted"/>
<evidence type="ECO:0008006" key="3">
    <source>
        <dbReference type="Google" id="ProtNLM"/>
    </source>
</evidence>
<dbReference type="EMBL" id="CP007806">
    <property type="protein sequence ID" value="AIG25084.1"/>
    <property type="molecule type" value="Genomic_DNA"/>
</dbReference>
<dbReference type="HOGENOM" id="CLU_3059201_0_0_9"/>
<dbReference type="Proteomes" id="UP000005850">
    <property type="component" value="Chromosome"/>
</dbReference>
<accession>A0A075QZQ6</accession>
<evidence type="ECO:0000313" key="2">
    <source>
        <dbReference type="Proteomes" id="UP000005850"/>
    </source>
</evidence>
<dbReference type="AlphaFoldDB" id="A0A075QZQ6"/>
<name>A0A075QZQ6_BRELA</name>
<evidence type="ECO:0000313" key="1">
    <source>
        <dbReference type="EMBL" id="AIG25084.1"/>
    </source>
</evidence>
<sequence length="53" mass="6862">MHIPMIFFTIIIERKKKSPEKTYRDYIQYKRIEKIREENQQRCMEHHYLMNRF</sequence>